<reference evidence="5" key="1">
    <citation type="journal article" date="2017" name="Gigascience">
        <title>The genome draft of coconut (Cocos nucifera).</title>
        <authorList>
            <person name="Xiao Y."/>
            <person name="Xu P."/>
            <person name="Fan H."/>
            <person name="Baudouin L."/>
            <person name="Xia W."/>
            <person name="Bocs S."/>
            <person name="Xu J."/>
            <person name="Li Q."/>
            <person name="Guo A."/>
            <person name="Zhou L."/>
            <person name="Li J."/>
            <person name="Wu Y."/>
            <person name="Ma Z."/>
            <person name="Armero A."/>
            <person name="Issali A.E."/>
            <person name="Liu N."/>
            <person name="Peng M."/>
            <person name="Yang Y."/>
        </authorList>
    </citation>
    <scope>NUCLEOTIDE SEQUENCE</scope>
    <source>
        <tissue evidence="5">Spear leaf of Hainan Tall coconut</tissue>
    </source>
</reference>
<dbReference type="PANTHER" id="PTHR21136">
    <property type="entry name" value="SNARE PROTEINS"/>
    <property type="match status" value="1"/>
</dbReference>
<evidence type="ECO:0000313" key="6">
    <source>
        <dbReference type="Proteomes" id="UP000797356"/>
    </source>
</evidence>
<evidence type="ECO:0000256" key="1">
    <source>
        <dbReference type="ARBA" id="ARBA00008025"/>
    </source>
</evidence>
<dbReference type="SUPFAM" id="SSF64356">
    <property type="entry name" value="SNARE-like"/>
    <property type="match status" value="1"/>
</dbReference>
<gene>
    <name evidence="5" type="ORF">COCNU_12G002110</name>
</gene>
<organism evidence="5 6">
    <name type="scientific">Cocos nucifera</name>
    <name type="common">Coconut palm</name>
    <dbReference type="NCBI Taxonomy" id="13894"/>
    <lineage>
        <taxon>Eukaryota</taxon>
        <taxon>Viridiplantae</taxon>
        <taxon>Streptophyta</taxon>
        <taxon>Embryophyta</taxon>
        <taxon>Tracheophyta</taxon>
        <taxon>Spermatophyta</taxon>
        <taxon>Magnoliopsida</taxon>
        <taxon>Liliopsida</taxon>
        <taxon>Arecaceae</taxon>
        <taxon>Arecoideae</taxon>
        <taxon>Cocoseae</taxon>
        <taxon>Attaleinae</taxon>
        <taxon>Cocos</taxon>
    </lineage>
</organism>
<dbReference type="AlphaFoldDB" id="A0A8K0NAF0"/>
<keyword evidence="2" id="KW-0472">Membrane</keyword>
<accession>A0A8K0NAF0</accession>
<dbReference type="PANTHER" id="PTHR21136:SF72">
    <property type="entry name" value="VESICLE-ASSOCIATED MEMBRANE PROTEIN 724"/>
    <property type="match status" value="1"/>
</dbReference>
<dbReference type="EMBL" id="CM017883">
    <property type="protein sequence ID" value="KAG1365211.1"/>
    <property type="molecule type" value="Genomic_DNA"/>
</dbReference>
<dbReference type="OrthoDB" id="770551at2759"/>
<dbReference type="GO" id="GO:0012505">
    <property type="term" value="C:endomembrane system"/>
    <property type="evidence" value="ECO:0007669"/>
    <property type="project" value="UniProtKB-SubCell"/>
</dbReference>
<comment type="subcellular location">
    <subcellularLocation>
        <location evidence="3">Endomembrane system</location>
        <topology evidence="3">Single-pass type IV membrane protein</topology>
    </subcellularLocation>
</comment>
<evidence type="ECO:0000313" key="5">
    <source>
        <dbReference type="EMBL" id="KAG1365211.1"/>
    </source>
</evidence>
<comment type="caution">
    <text evidence="5">The sequence shown here is derived from an EMBL/GenBank/DDBJ whole genome shotgun (WGS) entry which is preliminary data.</text>
</comment>
<keyword evidence="6" id="KW-1185">Reference proteome</keyword>
<reference evidence="5" key="2">
    <citation type="submission" date="2019-07" db="EMBL/GenBank/DDBJ databases">
        <authorList>
            <person name="Yang Y."/>
            <person name="Bocs S."/>
            <person name="Baudouin L."/>
        </authorList>
    </citation>
    <scope>NUCLEOTIDE SEQUENCE</scope>
    <source>
        <tissue evidence="5">Spear leaf of Hainan Tall coconut</tissue>
    </source>
</reference>
<name>A0A8K0NAF0_COCNU</name>
<dbReference type="PROSITE" id="PS50859">
    <property type="entry name" value="LONGIN"/>
    <property type="match status" value="1"/>
</dbReference>
<dbReference type="Gene3D" id="3.30.450.50">
    <property type="entry name" value="Longin domain"/>
    <property type="match status" value="1"/>
</dbReference>
<sequence length="112" mass="12723">MGEGEEKGWFIYSFVARGTMVLAEYTEYTGNFPAIATQCLQKLPSSNNKFTYACDHHTFNFLVHDGYGIIPTYISLSQKVDIVVVFGDHSLISRGFLFDLVIYLLRIRKKTG</sequence>
<protein>
    <recommendedName>
        <fullName evidence="4">Longin domain-containing protein</fullName>
    </recommendedName>
</protein>
<dbReference type="InterPro" id="IPR010908">
    <property type="entry name" value="Longin_dom"/>
</dbReference>
<dbReference type="Proteomes" id="UP000797356">
    <property type="component" value="Chromosome 12"/>
</dbReference>
<proteinExistence type="inferred from homology"/>
<dbReference type="CDD" id="cd14824">
    <property type="entry name" value="Longin"/>
    <property type="match status" value="1"/>
</dbReference>
<dbReference type="InterPro" id="IPR011012">
    <property type="entry name" value="Longin-like_dom_sf"/>
</dbReference>
<feature type="domain" description="Longin" evidence="4">
    <location>
        <begin position="14"/>
        <end position="67"/>
    </location>
</feature>
<evidence type="ECO:0000256" key="3">
    <source>
        <dbReference type="ARBA" id="ARBA00046280"/>
    </source>
</evidence>
<evidence type="ECO:0000259" key="4">
    <source>
        <dbReference type="PROSITE" id="PS50859"/>
    </source>
</evidence>
<comment type="similarity">
    <text evidence="1">Belongs to the synaptobrevin family.</text>
</comment>
<dbReference type="InterPro" id="IPR051097">
    <property type="entry name" value="Synaptobrevin-like_transport"/>
</dbReference>
<evidence type="ECO:0000256" key="2">
    <source>
        <dbReference type="ARBA" id="ARBA00023136"/>
    </source>
</evidence>